<organism evidence="2 3">
    <name type="scientific">Pannus brasiliensis CCIBt3594</name>
    <dbReference type="NCBI Taxonomy" id="1427578"/>
    <lineage>
        <taxon>Bacteria</taxon>
        <taxon>Bacillati</taxon>
        <taxon>Cyanobacteriota</taxon>
        <taxon>Cyanophyceae</taxon>
        <taxon>Oscillatoriophycideae</taxon>
        <taxon>Chroococcales</taxon>
        <taxon>Microcystaceae</taxon>
        <taxon>Pannus</taxon>
    </lineage>
</organism>
<keyword evidence="3" id="KW-1185">Reference proteome</keyword>
<dbReference type="AlphaFoldDB" id="A0AAW9QQN8"/>
<reference evidence="2 3" key="1">
    <citation type="submission" date="2024-01" db="EMBL/GenBank/DDBJ databases">
        <title>Genomic insights into the taxonomy and metabolism of the cyanobacterium Pannus brasiliensis CCIBt3594.</title>
        <authorList>
            <person name="Machado M."/>
            <person name="Botero N.B."/>
            <person name="Andreote A.P.D."/>
            <person name="Feitosa A.M.T."/>
            <person name="Popin R."/>
            <person name="Sivonen K."/>
            <person name="Fiore M.F."/>
        </authorList>
    </citation>
    <scope>NUCLEOTIDE SEQUENCE [LARGE SCALE GENOMIC DNA]</scope>
    <source>
        <strain evidence="2 3">CCIBt3594</strain>
    </source>
</reference>
<name>A0AAW9QQN8_9CHRO</name>
<protein>
    <submittedName>
        <fullName evidence="2">Uncharacterized protein</fullName>
    </submittedName>
</protein>
<sequence>MAIERWTDERLDRLADSVDRPRESVGEFRLGLSDAREGIDGWRITSRALLQVAAQHQREMEAVRERQVESDRNLTSYSKKSAT</sequence>
<dbReference type="RefSeq" id="WP_332864887.1">
    <property type="nucleotide sequence ID" value="NZ_JBAFSM010000015.1"/>
</dbReference>
<evidence type="ECO:0000313" key="3">
    <source>
        <dbReference type="Proteomes" id="UP001328733"/>
    </source>
</evidence>
<evidence type="ECO:0000313" key="2">
    <source>
        <dbReference type="EMBL" id="MEG3437404.1"/>
    </source>
</evidence>
<comment type="caution">
    <text evidence="2">The sequence shown here is derived from an EMBL/GenBank/DDBJ whole genome shotgun (WGS) entry which is preliminary data.</text>
</comment>
<feature type="compositionally biased region" description="Polar residues" evidence="1">
    <location>
        <begin position="73"/>
        <end position="83"/>
    </location>
</feature>
<gene>
    <name evidence="2" type="ORF">V0288_09760</name>
</gene>
<proteinExistence type="predicted"/>
<feature type="compositionally biased region" description="Basic and acidic residues" evidence="1">
    <location>
        <begin position="61"/>
        <end position="72"/>
    </location>
</feature>
<accession>A0AAW9QQN8</accession>
<feature type="region of interest" description="Disordered" evidence="1">
    <location>
        <begin position="61"/>
        <end position="83"/>
    </location>
</feature>
<dbReference type="Proteomes" id="UP001328733">
    <property type="component" value="Unassembled WGS sequence"/>
</dbReference>
<evidence type="ECO:0000256" key="1">
    <source>
        <dbReference type="SAM" id="MobiDB-lite"/>
    </source>
</evidence>
<dbReference type="EMBL" id="JBAFSM010000015">
    <property type="protein sequence ID" value="MEG3437404.1"/>
    <property type="molecule type" value="Genomic_DNA"/>
</dbReference>